<evidence type="ECO:0000259" key="3">
    <source>
        <dbReference type="PROSITE" id="PS50977"/>
    </source>
</evidence>
<keyword evidence="4" id="KW-0614">Plasmid</keyword>
<dbReference type="GO" id="GO:0003700">
    <property type="term" value="F:DNA-binding transcription factor activity"/>
    <property type="evidence" value="ECO:0007669"/>
    <property type="project" value="TreeGrafter"/>
</dbReference>
<dbReference type="InterPro" id="IPR015292">
    <property type="entry name" value="Tscrpt_reg_YbiH_C"/>
</dbReference>
<dbReference type="PANTHER" id="PTHR30055">
    <property type="entry name" value="HTH-TYPE TRANSCRIPTIONAL REGULATOR RUTR"/>
    <property type="match status" value="1"/>
</dbReference>
<geneLocation type="plasmid" evidence="5">
    <name>ptad1</name>
</geneLocation>
<dbReference type="InterPro" id="IPR036271">
    <property type="entry name" value="Tet_transcr_reg_TetR-rel_C_sf"/>
</dbReference>
<proteinExistence type="predicted"/>
<dbReference type="EMBL" id="CP018096">
    <property type="protein sequence ID" value="APF39417.1"/>
    <property type="molecule type" value="Genomic_DNA"/>
</dbReference>
<dbReference type="InterPro" id="IPR050109">
    <property type="entry name" value="HTH-type_TetR-like_transc_reg"/>
</dbReference>
<feature type="DNA-binding region" description="H-T-H motif" evidence="2">
    <location>
        <begin position="36"/>
        <end position="55"/>
    </location>
</feature>
<accession>A0AAC9JSF8</accession>
<evidence type="ECO:0000256" key="1">
    <source>
        <dbReference type="ARBA" id="ARBA00023125"/>
    </source>
</evidence>
<reference evidence="4 5" key="1">
    <citation type="submission" date="2016-11" db="EMBL/GenBank/DDBJ databases">
        <title>Complete genome sequence of the aerobically denitrifying bacterium Chelatococcus daeguensis TAD1.</title>
        <authorList>
            <person name="Yang Y."/>
            <person name="Huang S."/>
            <person name="Lin E."/>
        </authorList>
    </citation>
    <scope>NUCLEOTIDE SEQUENCE [LARGE SCALE GENOMIC DNA]</scope>
    <source>
        <strain evidence="4 5">TAD1</strain>
        <plasmid evidence="5">ptad1</plasmid>
    </source>
</reference>
<dbReference type="RefSeq" id="WP_071924676.1">
    <property type="nucleotide sequence ID" value="NZ_CP018096.1"/>
</dbReference>
<evidence type="ECO:0000313" key="5">
    <source>
        <dbReference type="Proteomes" id="UP000182703"/>
    </source>
</evidence>
<organism evidence="4 5">
    <name type="scientific">Chelatococcus daeguensis</name>
    <dbReference type="NCBI Taxonomy" id="444444"/>
    <lineage>
        <taxon>Bacteria</taxon>
        <taxon>Pseudomonadati</taxon>
        <taxon>Pseudomonadota</taxon>
        <taxon>Alphaproteobacteria</taxon>
        <taxon>Hyphomicrobiales</taxon>
        <taxon>Chelatococcaceae</taxon>
        <taxon>Chelatococcus</taxon>
    </lineage>
</organism>
<dbReference type="Proteomes" id="UP000182703">
    <property type="component" value="Plasmid pTAD1"/>
</dbReference>
<dbReference type="AlphaFoldDB" id="A0AAC9JSF8"/>
<dbReference type="SUPFAM" id="SSF46689">
    <property type="entry name" value="Homeodomain-like"/>
    <property type="match status" value="1"/>
</dbReference>
<dbReference type="KEGG" id="cdq:BOQ54_18125"/>
<protein>
    <submittedName>
        <fullName evidence="4">TetR family transcriptional regulator</fullName>
    </submittedName>
</protein>
<dbReference type="PROSITE" id="PS50977">
    <property type="entry name" value="HTH_TETR_2"/>
    <property type="match status" value="1"/>
</dbReference>
<feature type="domain" description="HTH tetR-type" evidence="3">
    <location>
        <begin position="13"/>
        <end position="73"/>
    </location>
</feature>
<evidence type="ECO:0000256" key="2">
    <source>
        <dbReference type="PROSITE-ProRule" id="PRU00335"/>
    </source>
</evidence>
<dbReference type="Pfam" id="PF00440">
    <property type="entry name" value="TetR_N"/>
    <property type="match status" value="1"/>
</dbReference>
<sequence length="228" mass="24713">MSTTHDPPPRRGDAARERLLNAAIDVFGLFGFDGASTRKLADAAEVNLQAIPYYFGSKEGLYLATAEHLAGLIQAHVATLRERLRQRLSEAEGAGASIGREEAQALLAEMLEAMAALFVSPHSERWARFLIREQMAPTEAFQRIYGGVMEPTLDVARRLVGILVAADPDSDGVRLRTLALLGGVMVFRVAHAAVLHQLGWEAIGPEETGRVRRLARTLVADLRPGGAP</sequence>
<name>A0AAC9JSF8_9HYPH</name>
<dbReference type="Gene3D" id="1.10.357.10">
    <property type="entry name" value="Tetracycline Repressor, domain 2"/>
    <property type="match status" value="1"/>
</dbReference>
<dbReference type="InterPro" id="IPR009057">
    <property type="entry name" value="Homeodomain-like_sf"/>
</dbReference>
<dbReference type="InterPro" id="IPR001647">
    <property type="entry name" value="HTH_TetR"/>
</dbReference>
<keyword evidence="1 2" id="KW-0238">DNA-binding</keyword>
<dbReference type="PANTHER" id="PTHR30055:SF226">
    <property type="entry name" value="HTH-TYPE TRANSCRIPTIONAL REGULATOR PKSA"/>
    <property type="match status" value="1"/>
</dbReference>
<gene>
    <name evidence="4" type="ORF">BOQ54_18125</name>
</gene>
<keyword evidence="5" id="KW-1185">Reference proteome</keyword>
<dbReference type="Gene3D" id="1.10.10.60">
    <property type="entry name" value="Homeodomain-like"/>
    <property type="match status" value="1"/>
</dbReference>
<dbReference type="SUPFAM" id="SSF48498">
    <property type="entry name" value="Tetracyclin repressor-like, C-terminal domain"/>
    <property type="match status" value="1"/>
</dbReference>
<dbReference type="GO" id="GO:0000976">
    <property type="term" value="F:transcription cis-regulatory region binding"/>
    <property type="evidence" value="ECO:0007669"/>
    <property type="project" value="TreeGrafter"/>
</dbReference>
<dbReference type="Pfam" id="PF09209">
    <property type="entry name" value="CecR_C"/>
    <property type="match status" value="1"/>
</dbReference>
<evidence type="ECO:0000313" key="4">
    <source>
        <dbReference type="EMBL" id="APF39417.1"/>
    </source>
</evidence>